<gene>
    <name evidence="1" type="ORF">NSA23_05590</name>
</gene>
<comment type="caution">
    <text evidence="1">The sequence shown here is derived from an EMBL/GenBank/DDBJ whole genome shotgun (WGS) entry which is preliminary data.</text>
</comment>
<evidence type="ECO:0000313" key="1">
    <source>
        <dbReference type="EMBL" id="MCR2043589.1"/>
    </source>
</evidence>
<organism evidence="1 2">
    <name type="scientific">Anaerosalibacter massiliensis</name>
    <dbReference type="NCBI Taxonomy" id="1347392"/>
    <lineage>
        <taxon>Bacteria</taxon>
        <taxon>Bacillati</taxon>
        <taxon>Bacillota</taxon>
        <taxon>Tissierellia</taxon>
        <taxon>Tissierellales</taxon>
        <taxon>Sporanaerobacteraceae</taxon>
        <taxon>Anaerosalibacter</taxon>
    </lineage>
</organism>
<dbReference type="Proteomes" id="UP001142078">
    <property type="component" value="Unassembled WGS sequence"/>
</dbReference>
<dbReference type="EMBL" id="JANJZL010000003">
    <property type="protein sequence ID" value="MCR2043589.1"/>
    <property type="molecule type" value="Genomic_DNA"/>
</dbReference>
<reference evidence="1" key="1">
    <citation type="submission" date="2022-07" db="EMBL/GenBank/DDBJ databases">
        <title>Enhanced cultured diversity of the mouse gut microbiota enables custom-made synthetic communities.</title>
        <authorList>
            <person name="Afrizal A."/>
        </authorList>
    </citation>
    <scope>NUCLEOTIDE SEQUENCE</scope>
    <source>
        <strain evidence="1">DSM 29482</strain>
    </source>
</reference>
<sequence length="81" mass="9018">MSHEGCSGSFENGKQVVDKVRQMGFDKQPMPVPLIKKCSKCGEKFEMLNFEGKCPKCNMVYGVTPCHAFNPNNIMPAGINY</sequence>
<keyword evidence="2" id="KW-1185">Reference proteome</keyword>
<proteinExistence type="predicted"/>
<dbReference type="OrthoDB" id="9798730at2"/>
<protein>
    <submittedName>
        <fullName evidence="1">Uncharacterized protein</fullName>
    </submittedName>
</protein>
<name>A0A9X2S4S3_9FIRM</name>
<dbReference type="RefSeq" id="WP_042678794.1">
    <property type="nucleotide sequence ID" value="NZ_CABKTM010000008.1"/>
</dbReference>
<evidence type="ECO:0000313" key="2">
    <source>
        <dbReference type="Proteomes" id="UP001142078"/>
    </source>
</evidence>
<accession>A0A9X2S4S3</accession>
<dbReference type="AlphaFoldDB" id="A0A9X2S4S3"/>